<gene>
    <name evidence="1" type="ORF">RF11_09159</name>
</gene>
<evidence type="ECO:0000313" key="1">
    <source>
        <dbReference type="EMBL" id="KII71140.1"/>
    </source>
</evidence>
<proteinExistence type="predicted"/>
<name>A0A0C2N4A7_THEKT</name>
<comment type="caution">
    <text evidence="1">The sequence shown here is derived from an EMBL/GenBank/DDBJ whole genome shotgun (WGS) entry which is preliminary data.</text>
</comment>
<sequence length="126" mass="14953">MFHDIIIDHQNKVFRCLSAMALGLIKHEKYLALIKERREKKLINGGNHQNTLDHSDNEVIYALFHDKVCYNISIIRNLLFRRVPHYSSKIRGLTPERKNDFTKTPMRTEYAMAYDGLITFKIFRRS</sequence>
<dbReference type="EMBL" id="JWZT01001836">
    <property type="protein sequence ID" value="KII71140.1"/>
    <property type="molecule type" value="Genomic_DNA"/>
</dbReference>
<accession>A0A0C2N4A7</accession>
<dbReference type="AlphaFoldDB" id="A0A0C2N4A7"/>
<protein>
    <submittedName>
        <fullName evidence="1">Uncharacterized protein</fullName>
    </submittedName>
</protein>
<reference evidence="1 2" key="1">
    <citation type="journal article" date="2014" name="Genome Biol. Evol.">
        <title>The genome of the myxosporean Thelohanellus kitauei shows adaptations to nutrient acquisition within its fish host.</title>
        <authorList>
            <person name="Yang Y."/>
            <person name="Xiong J."/>
            <person name="Zhou Z."/>
            <person name="Huo F."/>
            <person name="Miao W."/>
            <person name="Ran C."/>
            <person name="Liu Y."/>
            <person name="Zhang J."/>
            <person name="Feng J."/>
            <person name="Wang M."/>
            <person name="Wang M."/>
            <person name="Wang L."/>
            <person name="Yao B."/>
        </authorList>
    </citation>
    <scope>NUCLEOTIDE SEQUENCE [LARGE SCALE GENOMIC DNA]</scope>
    <source>
        <strain evidence="1">Wuqing</strain>
    </source>
</reference>
<dbReference type="Proteomes" id="UP000031668">
    <property type="component" value="Unassembled WGS sequence"/>
</dbReference>
<keyword evidence="2" id="KW-1185">Reference proteome</keyword>
<evidence type="ECO:0000313" key="2">
    <source>
        <dbReference type="Proteomes" id="UP000031668"/>
    </source>
</evidence>
<organism evidence="1 2">
    <name type="scientific">Thelohanellus kitauei</name>
    <name type="common">Myxosporean</name>
    <dbReference type="NCBI Taxonomy" id="669202"/>
    <lineage>
        <taxon>Eukaryota</taxon>
        <taxon>Metazoa</taxon>
        <taxon>Cnidaria</taxon>
        <taxon>Myxozoa</taxon>
        <taxon>Myxosporea</taxon>
        <taxon>Bivalvulida</taxon>
        <taxon>Platysporina</taxon>
        <taxon>Myxobolidae</taxon>
        <taxon>Thelohanellus</taxon>
    </lineage>
</organism>